<dbReference type="InterPro" id="IPR016142">
    <property type="entry name" value="Citrate_synth-like_lrg_a-sub"/>
</dbReference>
<dbReference type="InterPro" id="IPR036969">
    <property type="entry name" value="Citrate_synthase_sf"/>
</dbReference>
<evidence type="ECO:0000313" key="4">
    <source>
        <dbReference type="EMBL" id="KAH0865327.1"/>
    </source>
</evidence>
<dbReference type="PANTHER" id="PTHR11739">
    <property type="entry name" value="CITRATE SYNTHASE"/>
    <property type="match status" value="1"/>
</dbReference>
<gene>
    <name evidence="4" type="ORF">HID58_082538</name>
</gene>
<evidence type="ECO:0000256" key="1">
    <source>
        <dbReference type="ARBA" id="ARBA00010566"/>
    </source>
</evidence>
<dbReference type="InterPro" id="IPR016143">
    <property type="entry name" value="Citrate_synth-like_sm_a-sub"/>
</dbReference>
<dbReference type="Pfam" id="PF00285">
    <property type="entry name" value="Citrate_synt"/>
    <property type="match status" value="2"/>
</dbReference>
<dbReference type="Proteomes" id="UP000824890">
    <property type="component" value="Unassembled WGS sequence"/>
</dbReference>
<reference evidence="4 5" key="1">
    <citation type="submission" date="2021-05" db="EMBL/GenBank/DDBJ databases">
        <title>Genome Assembly of Synthetic Allotetraploid Brassica napus Reveals Homoeologous Exchanges between Subgenomes.</title>
        <authorList>
            <person name="Davis J.T."/>
        </authorList>
    </citation>
    <scope>NUCLEOTIDE SEQUENCE [LARGE SCALE GENOMIC DNA]</scope>
    <source>
        <strain evidence="5">cv. Da-Ae</strain>
        <tissue evidence="4">Seedling</tissue>
    </source>
</reference>
<keyword evidence="2" id="KW-0808">Transferase</keyword>
<feature type="region of interest" description="Disordered" evidence="3">
    <location>
        <begin position="435"/>
        <end position="455"/>
    </location>
</feature>
<organism evidence="4 5">
    <name type="scientific">Brassica napus</name>
    <name type="common">Rape</name>
    <dbReference type="NCBI Taxonomy" id="3708"/>
    <lineage>
        <taxon>Eukaryota</taxon>
        <taxon>Viridiplantae</taxon>
        <taxon>Streptophyta</taxon>
        <taxon>Embryophyta</taxon>
        <taxon>Tracheophyta</taxon>
        <taxon>Spermatophyta</taxon>
        <taxon>Magnoliopsida</taxon>
        <taxon>eudicotyledons</taxon>
        <taxon>Gunneridae</taxon>
        <taxon>Pentapetalae</taxon>
        <taxon>rosids</taxon>
        <taxon>malvids</taxon>
        <taxon>Brassicales</taxon>
        <taxon>Brassicaceae</taxon>
        <taxon>Brassiceae</taxon>
        <taxon>Brassica</taxon>
    </lineage>
</organism>
<proteinExistence type="inferred from homology"/>
<accession>A0ABQ7YAW5</accession>
<comment type="caution">
    <text evidence="4">The sequence shown here is derived from an EMBL/GenBank/DDBJ whole genome shotgun (WGS) entry which is preliminary data.</text>
</comment>
<dbReference type="InterPro" id="IPR019810">
    <property type="entry name" value="Citrate_synthase_AS"/>
</dbReference>
<protein>
    <recommendedName>
        <fullName evidence="6">Citrate synthase</fullName>
    </recommendedName>
</protein>
<dbReference type="PROSITE" id="PS00480">
    <property type="entry name" value="CITRATE_SYNTHASE"/>
    <property type="match status" value="1"/>
</dbReference>
<evidence type="ECO:0000256" key="3">
    <source>
        <dbReference type="SAM" id="MobiDB-lite"/>
    </source>
</evidence>
<dbReference type="SUPFAM" id="SSF48256">
    <property type="entry name" value="Citrate synthase"/>
    <property type="match status" value="2"/>
</dbReference>
<dbReference type="PANTHER" id="PTHR11739:SF31">
    <property type="entry name" value="CITRATE SYNTHASE"/>
    <property type="match status" value="1"/>
</dbReference>
<keyword evidence="5" id="KW-1185">Reference proteome</keyword>
<dbReference type="Gene3D" id="1.10.230.10">
    <property type="entry name" value="Cytochrome P450-Terp, domain 2"/>
    <property type="match status" value="1"/>
</dbReference>
<evidence type="ECO:0008006" key="6">
    <source>
        <dbReference type="Google" id="ProtNLM"/>
    </source>
</evidence>
<sequence>MERVNARLAVLSAHLEVSDPMPAAIKPWCTSSAGAPHGSLMGNLTIVDERTGKKYQVPVSEDGTVKSIDLKKITTGKDDKGLKLYDPGYFNTAPVRSSISYIDGGEGILRYRGYPIEELAENCTFLEVAYLLIYGNLPSQRQLADLEFEVSQHSAVPQGLLDIIQSMPQDAHPSGAFVSAAAMSALSLFYPEANPSHMGQDIYKSKQVRDKQIFRILGQAPTIAANAFLRTSGKPPVLPSSNFSYAENVLYLLDSVGNKSYKPNPRLARVLDIVFVLHAEHEMNCSTAAARHLASRKIYSVMLKEPSAINYFDAGEASGRRRRNLCQDFCLASCSSTSSARSTIFCSVSFLLCDSLGDKSQPRLSLAVRRRDLCFRFGVCVTRPVTLWGTPHRSAVPVNINHSDSLSHHVCNSGPMTVKYSTRVVATPQIPRSMSSRLDLPSASPTRSTAASAIPVTHASSSRYSCSEDLHRMPLLRPSQSLPSSIVSGILKSCVVGIPPFTRLSGLESRCLLSLSAPRSATTLFISKVYRFGSLLWVSEKISWVSTACSGEHPSPPFDVPISSPPISTFGVSPRYSPSPVKRMVVSNPRSFKISDGFIRVFVMRLLLYLSFMKIVSVDTLCLLTVSISSSTEKSTLQPCLLSMKGDVFSGLLPRLCFSLLTGLLSCGAVCTGPEDAIENNLIVLVALYGPLHGGATDAVSKMLSEIGTVENIPDFIQCVKNKKRRLSGFGHRVYKNYDPRAKVVKKLAYEVFSIVGKDPLIEVAVALEKAALSDEYFVKRKLYPNVDFYSGLVYRAMGIPPQFIAVPRMAGYLAHWLESLDDPDTKIMRPQQVYTGVWLRHYAPVK</sequence>
<comment type="similarity">
    <text evidence="1">Belongs to the citrate synthase family.</text>
</comment>
<name>A0ABQ7YAW5_BRANA</name>
<dbReference type="EMBL" id="JAGKQM010000018">
    <property type="protein sequence ID" value="KAH0865327.1"/>
    <property type="molecule type" value="Genomic_DNA"/>
</dbReference>
<dbReference type="Gene3D" id="1.10.580.10">
    <property type="entry name" value="Citrate Synthase, domain 1"/>
    <property type="match status" value="1"/>
</dbReference>
<feature type="compositionally biased region" description="Low complexity" evidence="3">
    <location>
        <begin position="441"/>
        <end position="453"/>
    </location>
</feature>
<evidence type="ECO:0000313" key="5">
    <source>
        <dbReference type="Proteomes" id="UP000824890"/>
    </source>
</evidence>
<evidence type="ECO:0000256" key="2">
    <source>
        <dbReference type="ARBA" id="ARBA00022679"/>
    </source>
</evidence>
<dbReference type="InterPro" id="IPR002020">
    <property type="entry name" value="Citrate_synthase"/>
</dbReference>